<dbReference type="SMART" id="SM00385">
    <property type="entry name" value="CYCLIN"/>
    <property type="match status" value="1"/>
</dbReference>
<keyword evidence="1 2" id="KW-0195">Cyclin</keyword>
<dbReference type="InterPro" id="IPR004367">
    <property type="entry name" value="Cyclin_C-dom"/>
</dbReference>
<dbReference type="PANTHER" id="PTHR10177">
    <property type="entry name" value="CYCLINS"/>
    <property type="match status" value="1"/>
</dbReference>
<reference evidence="6" key="1">
    <citation type="submission" date="2022-01" db="EMBL/GenBank/DDBJ databases">
        <authorList>
            <person name="King R."/>
        </authorList>
    </citation>
    <scope>NUCLEOTIDE SEQUENCE</scope>
</reference>
<name>A0A9N9RT88_9DIPT</name>
<dbReference type="InterPro" id="IPR036915">
    <property type="entry name" value="Cyclin-like_sf"/>
</dbReference>
<protein>
    <recommendedName>
        <fullName evidence="8">Cyclin D</fullName>
    </recommendedName>
</protein>
<dbReference type="OrthoDB" id="306099at2759"/>
<dbReference type="FunFam" id="1.10.472.10:FF:000003">
    <property type="entry name" value="G1/S-specific cyclin-D2"/>
    <property type="match status" value="1"/>
</dbReference>
<evidence type="ECO:0000256" key="2">
    <source>
        <dbReference type="RuleBase" id="RU000383"/>
    </source>
</evidence>
<dbReference type="Pfam" id="PF02984">
    <property type="entry name" value="Cyclin_C"/>
    <property type="match status" value="1"/>
</dbReference>
<dbReference type="EMBL" id="OU895878">
    <property type="protein sequence ID" value="CAG9803063.1"/>
    <property type="molecule type" value="Genomic_DNA"/>
</dbReference>
<dbReference type="InterPro" id="IPR039361">
    <property type="entry name" value="Cyclin"/>
</dbReference>
<feature type="compositionally biased region" description="Basic and acidic residues" evidence="3">
    <location>
        <begin position="337"/>
        <end position="354"/>
    </location>
</feature>
<feature type="region of interest" description="Disordered" evidence="3">
    <location>
        <begin position="331"/>
        <end position="371"/>
    </location>
</feature>
<evidence type="ECO:0000256" key="3">
    <source>
        <dbReference type="SAM" id="MobiDB-lite"/>
    </source>
</evidence>
<evidence type="ECO:0000259" key="5">
    <source>
        <dbReference type="SMART" id="SM01332"/>
    </source>
</evidence>
<dbReference type="Pfam" id="PF00134">
    <property type="entry name" value="Cyclin_N"/>
    <property type="match status" value="1"/>
</dbReference>
<dbReference type="AlphaFoldDB" id="A0A9N9RT88"/>
<evidence type="ECO:0000256" key="1">
    <source>
        <dbReference type="ARBA" id="ARBA00023127"/>
    </source>
</evidence>
<sequence>MDLSCNETMINDENEYNLYVEYQSDEKPATSAGGIQQQQQPTVQASLGSNGIGKLYSNACTDPTFLRDRCLKNLLTSQKRYKTPSCSYFGTIQKTLTPQMRKIVAEWVIELCEERECQEEVPILAINYMDRVLNKLPISKNNLQLLAATCTFLASKLREPSTHALQPEVLIYYTDNSITKRDLMDTELLVLGCLKWDVSCVTPLDFIDLIISRLPIINKNCNDIDPEKIRKHAQAFISLAVREHDFSIYSASNIAASSIAASLSGLNWHAKSRISIYDLVDKLAELSESDSKFIISCMNKMEQLFQEQRRNLLNMMMLAKQGGLSASINKVESMKQPLKEQNKQQPKRNQETTKNKKKKQKSSSHVEDVDF</sequence>
<dbReference type="SUPFAM" id="SSF47954">
    <property type="entry name" value="Cyclin-like"/>
    <property type="match status" value="1"/>
</dbReference>
<organism evidence="6 7">
    <name type="scientific">Chironomus riparius</name>
    <dbReference type="NCBI Taxonomy" id="315576"/>
    <lineage>
        <taxon>Eukaryota</taxon>
        <taxon>Metazoa</taxon>
        <taxon>Ecdysozoa</taxon>
        <taxon>Arthropoda</taxon>
        <taxon>Hexapoda</taxon>
        <taxon>Insecta</taxon>
        <taxon>Pterygota</taxon>
        <taxon>Neoptera</taxon>
        <taxon>Endopterygota</taxon>
        <taxon>Diptera</taxon>
        <taxon>Nematocera</taxon>
        <taxon>Chironomoidea</taxon>
        <taxon>Chironomidae</taxon>
        <taxon>Chironominae</taxon>
        <taxon>Chironomus</taxon>
    </lineage>
</organism>
<evidence type="ECO:0000259" key="4">
    <source>
        <dbReference type="SMART" id="SM00385"/>
    </source>
</evidence>
<accession>A0A9N9RT88</accession>
<dbReference type="SMART" id="SM01332">
    <property type="entry name" value="Cyclin_C"/>
    <property type="match status" value="1"/>
</dbReference>
<feature type="domain" description="Cyclin-like" evidence="4">
    <location>
        <begin position="106"/>
        <end position="192"/>
    </location>
</feature>
<evidence type="ECO:0000313" key="7">
    <source>
        <dbReference type="Proteomes" id="UP001153620"/>
    </source>
</evidence>
<dbReference type="Proteomes" id="UP001153620">
    <property type="component" value="Chromosome 2"/>
</dbReference>
<evidence type="ECO:0000313" key="6">
    <source>
        <dbReference type="EMBL" id="CAG9803063.1"/>
    </source>
</evidence>
<dbReference type="InterPro" id="IPR013763">
    <property type="entry name" value="Cyclin-like_dom"/>
</dbReference>
<dbReference type="Gene3D" id="1.10.472.10">
    <property type="entry name" value="Cyclin-like"/>
    <property type="match status" value="2"/>
</dbReference>
<keyword evidence="7" id="KW-1185">Reference proteome</keyword>
<dbReference type="InterPro" id="IPR006671">
    <property type="entry name" value="Cyclin_N"/>
</dbReference>
<proteinExistence type="inferred from homology"/>
<gene>
    <name evidence="6" type="ORF">CHIRRI_LOCUS5965</name>
</gene>
<comment type="similarity">
    <text evidence="2">Belongs to the cyclin family.</text>
</comment>
<evidence type="ECO:0008006" key="8">
    <source>
        <dbReference type="Google" id="ProtNLM"/>
    </source>
</evidence>
<reference evidence="6" key="2">
    <citation type="submission" date="2022-10" db="EMBL/GenBank/DDBJ databases">
        <authorList>
            <consortium name="ENA_rothamsted_submissions"/>
            <consortium name="culmorum"/>
            <person name="King R."/>
        </authorList>
    </citation>
    <scope>NUCLEOTIDE SEQUENCE</scope>
</reference>
<feature type="domain" description="Cyclin C-terminal" evidence="5">
    <location>
        <begin position="201"/>
        <end position="328"/>
    </location>
</feature>